<dbReference type="EC" id="2.7.13.3" evidence="2"/>
<evidence type="ECO:0000256" key="3">
    <source>
        <dbReference type="ARBA" id="ARBA00022679"/>
    </source>
</evidence>
<dbReference type="InterPro" id="IPR004358">
    <property type="entry name" value="Sig_transdc_His_kin-like_C"/>
</dbReference>
<dbReference type="InterPro" id="IPR003594">
    <property type="entry name" value="HATPase_dom"/>
</dbReference>
<feature type="region of interest" description="Disordered" evidence="6">
    <location>
        <begin position="131"/>
        <end position="177"/>
    </location>
</feature>
<evidence type="ECO:0000256" key="4">
    <source>
        <dbReference type="ARBA" id="ARBA00022777"/>
    </source>
</evidence>
<keyword evidence="9" id="KW-1185">Reference proteome</keyword>
<evidence type="ECO:0000256" key="2">
    <source>
        <dbReference type="ARBA" id="ARBA00012438"/>
    </source>
</evidence>
<feature type="compositionally biased region" description="Pro residues" evidence="6">
    <location>
        <begin position="156"/>
        <end position="168"/>
    </location>
</feature>
<dbReference type="Proteomes" id="UP001519863">
    <property type="component" value="Unassembled WGS sequence"/>
</dbReference>
<dbReference type="Gene3D" id="3.30.565.10">
    <property type="entry name" value="Histidine kinase-like ATPase, C-terminal domain"/>
    <property type="match status" value="1"/>
</dbReference>
<accession>A0ABS7B3C3</accession>
<dbReference type="InterPro" id="IPR050736">
    <property type="entry name" value="Sensor_HK_Regulatory"/>
</dbReference>
<protein>
    <recommendedName>
        <fullName evidence="2">histidine kinase</fullName>
        <ecNumber evidence="2">2.7.13.3</ecNumber>
    </recommendedName>
</protein>
<evidence type="ECO:0000256" key="6">
    <source>
        <dbReference type="SAM" id="MobiDB-lite"/>
    </source>
</evidence>
<dbReference type="SUPFAM" id="SSF55874">
    <property type="entry name" value="ATPase domain of HSP90 chaperone/DNA topoisomerase II/histidine kinase"/>
    <property type="match status" value="1"/>
</dbReference>
<dbReference type="RefSeq" id="WP_220144860.1">
    <property type="nucleotide sequence ID" value="NZ_JAHXZI010000008.1"/>
</dbReference>
<keyword evidence="5" id="KW-0902">Two-component regulatory system</keyword>
<proteinExistence type="predicted"/>
<evidence type="ECO:0000259" key="7">
    <source>
        <dbReference type="PROSITE" id="PS50109"/>
    </source>
</evidence>
<dbReference type="PANTHER" id="PTHR43711:SF28">
    <property type="entry name" value="SENSOR HISTIDINE KINASE YXDK"/>
    <property type="match status" value="1"/>
</dbReference>
<name>A0ABS7B3C3_9ACTN</name>
<dbReference type="PROSITE" id="PS50109">
    <property type="entry name" value="HIS_KIN"/>
    <property type="match status" value="1"/>
</dbReference>
<dbReference type="CDD" id="cd00075">
    <property type="entry name" value="HATPase"/>
    <property type="match status" value="1"/>
</dbReference>
<sequence length="177" mass="17711">MISAAIGPPSAASVTGDEARLRQVVTNLVGNVHAHTPAGSPVRIGVGRLDGESVLEIADSGPGIPPGQGELIFERFHRGDGAWVRDGRGGAGLGLSIARSLVTAHGGRVEAVSPPGGGATFRLRFPAISETPDADPSGSALENVQEFRGNGQEGPPGSPPGIACPPPASARFSNGSG</sequence>
<comment type="caution">
    <text evidence="8">The sequence shown here is derived from an EMBL/GenBank/DDBJ whole genome shotgun (WGS) entry which is preliminary data.</text>
</comment>
<feature type="domain" description="Histidine kinase" evidence="7">
    <location>
        <begin position="1"/>
        <end position="129"/>
    </location>
</feature>
<dbReference type="InterPro" id="IPR005467">
    <property type="entry name" value="His_kinase_dom"/>
</dbReference>
<comment type="catalytic activity">
    <reaction evidence="1">
        <text>ATP + protein L-histidine = ADP + protein N-phospho-L-histidine.</text>
        <dbReference type="EC" id="2.7.13.3"/>
    </reaction>
</comment>
<dbReference type="PRINTS" id="PR00344">
    <property type="entry name" value="BCTRLSENSOR"/>
</dbReference>
<dbReference type="PANTHER" id="PTHR43711">
    <property type="entry name" value="TWO-COMPONENT HISTIDINE KINASE"/>
    <property type="match status" value="1"/>
</dbReference>
<dbReference type="EMBL" id="JAHXZI010000008">
    <property type="protein sequence ID" value="MBW6435412.1"/>
    <property type="molecule type" value="Genomic_DNA"/>
</dbReference>
<evidence type="ECO:0000256" key="1">
    <source>
        <dbReference type="ARBA" id="ARBA00000085"/>
    </source>
</evidence>
<dbReference type="InterPro" id="IPR036890">
    <property type="entry name" value="HATPase_C_sf"/>
</dbReference>
<organism evidence="8 9">
    <name type="scientific">Actinoplanes hulinensis</name>
    <dbReference type="NCBI Taxonomy" id="1144547"/>
    <lineage>
        <taxon>Bacteria</taxon>
        <taxon>Bacillati</taxon>
        <taxon>Actinomycetota</taxon>
        <taxon>Actinomycetes</taxon>
        <taxon>Micromonosporales</taxon>
        <taxon>Micromonosporaceae</taxon>
        <taxon>Actinoplanes</taxon>
    </lineage>
</organism>
<keyword evidence="4 8" id="KW-0418">Kinase</keyword>
<evidence type="ECO:0000313" key="8">
    <source>
        <dbReference type="EMBL" id="MBW6435412.1"/>
    </source>
</evidence>
<keyword evidence="3" id="KW-0808">Transferase</keyword>
<dbReference type="SMART" id="SM00387">
    <property type="entry name" value="HATPase_c"/>
    <property type="match status" value="1"/>
</dbReference>
<dbReference type="GO" id="GO:0016301">
    <property type="term" value="F:kinase activity"/>
    <property type="evidence" value="ECO:0007669"/>
    <property type="project" value="UniProtKB-KW"/>
</dbReference>
<evidence type="ECO:0000313" key="9">
    <source>
        <dbReference type="Proteomes" id="UP001519863"/>
    </source>
</evidence>
<gene>
    <name evidence="8" type="ORF">KZ829_16870</name>
</gene>
<dbReference type="Pfam" id="PF02518">
    <property type="entry name" value="HATPase_c"/>
    <property type="match status" value="1"/>
</dbReference>
<evidence type="ECO:0000256" key="5">
    <source>
        <dbReference type="ARBA" id="ARBA00023012"/>
    </source>
</evidence>
<reference evidence="8 9" key="1">
    <citation type="journal article" date="2013" name="Antonie Van Leeuwenhoek">
        <title>Actinoplanes hulinensis sp. nov., a novel actinomycete isolated from soybean root (Glycine max (L.) Merr).</title>
        <authorList>
            <person name="Shen Y."/>
            <person name="Liu C."/>
            <person name="Wang X."/>
            <person name="Zhao J."/>
            <person name="Jia F."/>
            <person name="Zhang Y."/>
            <person name="Wang L."/>
            <person name="Yang D."/>
            <person name="Xiang W."/>
        </authorList>
    </citation>
    <scope>NUCLEOTIDE SEQUENCE [LARGE SCALE GENOMIC DNA]</scope>
    <source>
        <strain evidence="8 9">NEAU-M9</strain>
    </source>
</reference>